<dbReference type="Proteomes" id="UP000266723">
    <property type="component" value="Unassembled WGS sequence"/>
</dbReference>
<dbReference type="InterPro" id="IPR031610">
    <property type="entry name" value="TIC110"/>
</dbReference>
<gene>
    <name evidence="1" type="ORF">DY000_02058127</name>
</gene>
<reference evidence="1 2" key="1">
    <citation type="journal article" date="2020" name="BMC Genomics">
        <title>Intraspecific diversification of the crop wild relative Brassica cretica Lam. using demographic model selection.</title>
        <authorList>
            <person name="Kioukis A."/>
            <person name="Michalopoulou V.A."/>
            <person name="Briers L."/>
            <person name="Pirintsos S."/>
            <person name="Studholme D.J."/>
            <person name="Pavlidis P."/>
            <person name="Sarris P.F."/>
        </authorList>
    </citation>
    <scope>NUCLEOTIDE SEQUENCE [LARGE SCALE GENOMIC DNA]</scope>
    <source>
        <strain evidence="2">cv. PFS-1207/04</strain>
    </source>
</reference>
<organism evidence="1 2">
    <name type="scientific">Brassica cretica</name>
    <name type="common">Mustard</name>
    <dbReference type="NCBI Taxonomy" id="69181"/>
    <lineage>
        <taxon>Eukaryota</taxon>
        <taxon>Viridiplantae</taxon>
        <taxon>Streptophyta</taxon>
        <taxon>Embryophyta</taxon>
        <taxon>Tracheophyta</taxon>
        <taxon>Spermatophyta</taxon>
        <taxon>Magnoliopsida</taxon>
        <taxon>eudicotyledons</taxon>
        <taxon>Gunneridae</taxon>
        <taxon>Pentapetalae</taxon>
        <taxon>rosids</taxon>
        <taxon>malvids</taxon>
        <taxon>Brassicales</taxon>
        <taxon>Brassicaceae</taxon>
        <taxon>Brassiceae</taxon>
        <taxon>Brassica</taxon>
    </lineage>
</organism>
<name>A0ABQ7AKZ1_BRACR</name>
<evidence type="ECO:0000313" key="2">
    <source>
        <dbReference type="Proteomes" id="UP000266723"/>
    </source>
</evidence>
<keyword evidence="2" id="KW-1185">Reference proteome</keyword>
<protein>
    <submittedName>
        <fullName evidence="1">Uncharacterized protein</fullName>
    </submittedName>
</protein>
<evidence type="ECO:0000313" key="1">
    <source>
        <dbReference type="EMBL" id="KAF3498258.1"/>
    </source>
</evidence>
<accession>A0ABQ7AKZ1</accession>
<dbReference type="PANTHER" id="PTHR34935">
    <property type="entry name" value="PROTEIN TIC110, CHLOROPLASTIC"/>
    <property type="match status" value="1"/>
</dbReference>
<comment type="caution">
    <text evidence="1">The sequence shown here is derived from an EMBL/GenBank/DDBJ whole genome shotgun (WGS) entry which is preliminary data.</text>
</comment>
<dbReference type="PANTHER" id="PTHR34935:SF3">
    <property type="entry name" value="PROTEIN TIC110, CHLOROPLASTIC"/>
    <property type="match status" value="1"/>
</dbReference>
<proteinExistence type="predicted"/>
<dbReference type="EMBL" id="QGKV02002055">
    <property type="protein sequence ID" value="KAF3498258.1"/>
    <property type="molecule type" value="Genomic_DNA"/>
</dbReference>
<sequence>MVCLAHKIFEEEGAMNFASLRRVDLGQVKRSKRKGKCEKLRERDEAHIFETDRCESERETIQEYSEYIFPSGTGEFDETEVYETIPFNLSIDVEKAKSVVHDIARSRLSNSLIQSVALLRQRKRKPVAEAENIFRCLRWISPALATLLLPPPSETAMLLSMAMMVTTPPSCIRPPLDPPPSSCLNVPF</sequence>